<feature type="chain" id="PRO_5014988517" evidence="2">
    <location>
        <begin position="20"/>
        <end position="696"/>
    </location>
</feature>
<dbReference type="PANTHER" id="PTHR45726:SF3">
    <property type="entry name" value="LEUKOTRIENE A-4 HYDROLASE"/>
    <property type="match status" value="1"/>
</dbReference>
<dbReference type="InterPro" id="IPR014782">
    <property type="entry name" value="Peptidase_M1_dom"/>
</dbReference>
<name>A0A2N3IJA9_9BACT</name>
<dbReference type="EMBL" id="NKXO01000006">
    <property type="protein sequence ID" value="PKQ70430.1"/>
    <property type="molecule type" value="Genomic_DNA"/>
</dbReference>
<evidence type="ECO:0000313" key="5">
    <source>
        <dbReference type="Proteomes" id="UP000233387"/>
    </source>
</evidence>
<keyword evidence="5" id="KW-1185">Reference proteome</keyword>
<proteinExistence type="predicted"/>
<dbReference type="AlphaFoldDB" id="A0A2N3IJA9"/>
<dbReference type="Pfam" id="PF01433">
    <property type="entry name" value="Peptidase_M1"/>
    <property type="match status" value="1"/>
</dbReference>
<accession>A0A2N3IJA9</accession>
<dbReference type="SUPFAM" id="SSF55486">
    <property type="entry name" value="Metalloproteases ('zincins'), catalytic domain"/>
    <property type="match status" value="1"/>
</dbReference>
<dbReference type="RefSeq" id="WP_165778058.1">
    <property type="nucleotide sequence ID" value="NZ_NKXO01000006.1"/>
</dbReference>
<protein>
    <submittedName>
        <fullName evidence="4">Peptidase MA superfamily</fullName>
    </submittedName>
</protein>
<dbReference type="GO" id="GO:0008270">
    <property type="term" value="F:zinc ion binding"/>
    <property type="evidence" value="ECO:0007669"/>
    <property type="project" value="InterPro"/>
</dbReference>
<gene>
    <name evidence="4" type="ORF">Rain11_0513</name>
</gene>
<evidence type="ECO:0000313" key="4">
    <source>
        <dbReference type="EMBL" id="PKQ70430.1"/>
    </source>
</evidence>
<evidence type="ECO:0000259" key="3">
    <source>
        <dbReference type="Pfam" id="PF01433"/>
    </source>
</evidence>
<dbReference type="InterPro" id="IPR027268">
    <property type="entry name" value="Peptidase_M4/M1_CTD_sf"/>
</dbReference>
<dbReference type="GO" id="GO:0008237">
    <property type="term" value="F:metallopeptidase activity"/>
    <property type="evidence" value="ECO:0007669"/>
    <property type="project" value="InterPro"/>
</dbReference>
<feature type="signal peptide" evidence="2">
    <location>
        <begin position="1"/>
        <end position="19"/>
    </location>
</feature>
<feature type="compositionally biased region" description="Basic and acidic residues" evidence="1">
    <location>
        <begin position="645"/>
        <end position="677"/>
    </location>
</feature>
<dbReference type="InterPro" id="IPR034015">
    <property type="entry name" value="M1_LTA4H"/>
</dbReference>
<keyword evidence="2" id="KW-0732">Signal</keyword>
<organism evidence="4 5">
    <name type="scientific">Raineya orbicola</name>
    <dbReference type="NCBI Taxonomy" id="2016530"/>
    <lineage>
        <taxon>Bacteria</taxon>
        <taxon>Pseudomonadati</taxon>
        <taxon>Bacteroidota</taxon>
        <taxon>Cytophagia</taxon>
        <taxon>Cytophagales</taxon>
        <taxon>Raineyaceae</taxon>
        <taxon>Raineya</taxon>
    </lineage>
</organism>
<evidence type="ECO:0000256" key="1">
    <source>
        <dbReference type="SAM" id="MobiDB-lite"/>
    </source>
</evidence>
<feature type="region of interest" description="Disordered" evidence="1">
    <location>
        <begin position="631"/>
        <end position="696"/>
    </location>
</feature>
<reference evidence="4 5" key="1">
    <citation type="submission" date="2017-06" db="EMBL/GenBank/DDBJ databases">
        <title>Raineya orbicola gen. nov., sp. nov. a slightly thermophilic bacterium of the phylum Bacteroidetes and the description of Raineyaceae fam. nov.</title>
        <authorList>
            <person name="Albuquerque L."/>
            <person name="Polonia A.R.M."/>
            <person name="Barroso C."/>
            <person name="Froufe H.J.C."/>
            <person name="Lage O."/>
            <person name="Lobo-Da-Cunha A."/>
            <person name="Egas C."/>
            <person name="Da Costa M.S."/>
        </authorList>
    </citation>
    <scope>NUCLEOTIDE SEQUENCE [LARGE SCALE GENOMIC DNA]</scope>
    <source>
        <strain evidence="4 5">SPSPC-11</strain>
    </source>
</reference>
<evidence type="ECO:0000256" key="2">
    <source>
        <dbReference type="SAM" id="SignalP"/>
    </source>
</evidence>
<dbReference type="CDD" id="cd09604">
    <property type="entry name" value="M1_APN_like"/>
    <property type="match status" value="1"/>
</dbReference>
<dbReference type="Gene3D" id="1.10.390.10">
    <property type="entry name" value="Neutral Protease Domain 2"/>
    <property type="match status" value="1"/>
</dbReference>
<feature type="domain" description="Peptidase M1 membrane alanine aminopeptidase" evidence="3">
    <location>
        <begin position="395"/>
        <end position="544"/>
    </location>
</feature>
<dbReference type="Proteomes" id="UP000233387">
    <property type="component" value="Unassembled WGS sequence"/>
</dbReference>
<sequence>MKKIVCSLLLSFWAVVSMAQLQNNQSKFEPVFDFRATPTRSASGMPGEAYWQNRADYVLNVELDTEKHQIKGAFKITYTNNSPDNLPFLWLQLDQNKFKADSRGTLVQSIEGSRNRSDATEGYIIENLKAAGKPVKFVVDDSRMQIRLDAPLKSKGGKIDIEGSYSFTIPEYGADRTGRIKMEKGWIYNIAQWFPRMCVYDDIKGWNVEPYLGSGEFYLEYGNIEYKVTAPASVVVLGSGALQNPAECWTAEQLKRWEQARNSDKTVDIIAENEVGTPASRPAGKSKITWHYKIENTRDAAFGASEAFIVDAARINLPSGKKILAISGYTKESVDRNAKGGGWERSTEYTKAAIEHYSKMWYEFPYPTAVNIAGNIGGMEYPGLSFCSYRSKGAGLWGVTDHEFGHNWFPMIVGNNERLYPWMDEGFNTFINIYSTREFNNGEFNERDFDNLRQFAMIFTNPRREAISTYPDVVQDRNLGITAYYKPGIGLYLLREYILGPERFDFAFRSYIKTWAFKHPQPFDFFNFMNNAAGEELAWFWKAWFYGNGTIDFEITHVAPFRDDFKNGAVVVIKNNGDVMPLVLEVTEEDGKKTRMNLPVEIWQKTNIKSIRTPTTKKVIKAEIDPDKKLPDIAGDNDVWTPEIGAKRKSDEENKQKQVNEEKRRQEEREKMIDELLNKAQQPAEEETGKKKKRKK</sequence>
<comment type="caution">
    <text evidence="4">The sequence shown here is derived from an EMBL/GenBank/DDBJ whole genome shotgun (WGS) entry which is preliminary data.</text>
</comment>
<dbReference type="PANTHER" id="PTHR45726">
    <property type="entry name" value="LEUKOTRIENE A-4 HYDROLASE"/>
    <property type="match status" value="1"/>
</dbReference>